<evidence type="ECO:0000256" key="2">
    <source>
        <dbReference type="ARBA" id="ARBA00006416"/>
    </source>
</evidence>
<dbReference type="Proteomes" id="UP001487740">
    <property type="component" value="Unassembled WGS sequence"/>
</dbReference>
<keyword evidence="7 9" id="KW-0496">Mitochondrion</keyword>
<comment type="subcellular location">
    <subcellularLocation>
        <location evidence="1 9">Mitochondrion inner membrane</location>
        <topology evidence="1 9">Multi-pass membrane protein</topology>
    </subcellularLocation>
</comment>
<evidence type="ECO:0000256" key="9">
    <source>
        <dbReference type="RuleBase" id="RU363100"/>
    </source>
</evidence>
<dbReference type="GO" id="GO:0006850">
    <property type="term" value="P:pyruvate import into mitochondria"/>
    <property type="evidence" value="ECO:0007669"/>
    <property type="project" value="InterPro"/>
</dbReference>
<evidence type="ECO:0000313" key="11">
    <source>
        <dbReference type="Proteomes" id="UP001487740"/>
    </source>
</evidence>
<dbReference type="EMBL" id="JARAKH010000002">
    <property type="protein sequence ID" value="KAK8406107.1"/>
    <property type="molecule type" value="Genomic_DNA"/>
</dbReference>
<keyword evidence="3 9" id="KW-0813">Transport</keyword>
<keyword evidence="4" id="KW-0812">Transmembrane</keyword>
<name>A0AAW0V188_SCYPA</name>
<keyword evidence="5 9" id="KW-0999">Mitochondrion inner membrane</keyword>
<evidence type="ECO:0000256" key="4">
    <source>
        <dbReference type="ARBA" id="ARBA00022692"/>
    </source>
</evidence>
<comment type="similarity">
    <text evidence="2 9">Belongs to the mitochondrial pyruvate carrier (MPC) (TC 2.A.105) family.</text>
</comment>
<gene>
    <name evidence="10" type="ORF">O3P69_007077</name>
</gene>
<dbReference type="GO" id="GO:0005743">
    <property type="term" value="C:mitochondrial inner membrane"/>
    <property type="evidence" value="ECO:0007669"/>
    <property type="project" value="UniProtKB-SubCell"/>
</dbReference>
<evidence type="ECO:0000256" key="6">
    <source>
        <dbReference type="ARBA" id="ARBA00022989"/>
    </source>
</evidence>
<evidence type="ECO:0000256" key="1">
    <source>
        <dbReference type="ARBA" id="ARBA00004448"/>
    </source>
</evidence>
<accession>A0AAW0V188</accession>
<evidence type="ECO:0000256" key="3">
    <source>
        <dbReference type="ARBA" id="ARBA00022448"/>
    </source>
</evidence>
<keyword evidence="11" id="KW-1185">Reference proteome</keyword>
<evidence type="ECO:0000313" key="10">
    <source>
        <dbReference type="EMBL" id="KAK8406107.1"/>
    </source>
</evidence>
<sequence length="206" mass="22793">MNMGAAAEGNVRGKRHVWPELGSLLCSKRFNKNLLGGARPTTRRRRLAGLGQSGLLRGGVALTDGWLCALLLLLPLHLFQPSEHTTMAAIYRALIRRADKMVPARFQPFWNHPAGPKTVFFWAPSFKWGLVIAGLGDLARPAEKLSASQSTALAATGTIWSRYSLVIIPKNWYLFSVNMFVAGTGIYQLCRIAHYEWSKGKAKNES</sequence>
<evidence type="ECO:0000256" key="5">
    <source>
        <dbReference type="ARBA" id="ARBA00022792"/>
    </source>
</evidence>
<dbReference type="InterPro" id="IPR005336">
    <property type="entry name" value="MPC"/>
</dbReference>
<keyword evidence="8" id="KW-0472">Membrane</keyword>
<dbReference type="Pfam" id="PF03650">
    <property type="entry name" value="MPC"/>
    <property type="match status" value="1"/>
</dbReference>
<keyword evidence="6" id="KW-1133">Transmembrane helix</keyword>
<reference evidence="10 11" key="1">
    <citation type="submission" date="2023-03" db="EMBL/GenBank/DDBJ databases">
        <title>High-quality genome of Scylla paramamosain provides insights in environmental adaptation.</title>
        <authorList>
            <person name="Zhang L."/>
        </authorList>
    </citation>
    <scope>NUCLEOTIDE SEQUENCE [LARGE SCALE GENOMIC DNA]</scope>
    <source>
        <strain evidence="10">LZ_2023a</strain>
        <tissue evidence="10">Muscle</tissue>
    </source>
</reference>
<proteinExistence type="inferred from homology"/>
<evidence type="ECO:0000256" key="8">
    <source>
        <dbReference type="ARBA" id="ARBA00023136"/>
    </source>
</evidence>
<comment type="function">
    <text evidence="9">Mediates the uptake of pyruvate into mitochondria.</text>
</comment>
<comment type="caution">
    <text evidence="10">The sequence shown here is derived from an EMBL/GenBank/DDBJ whole genome shotgun (WGS) entry which is preliminary data.</text>
</comment>
<dbReference type="PANTHER" id="PTHR14154">
    <property type="entry name" value="UPF0041 BRAIN PROTEIN 44-RELATED"/>
    <property type="match status" value="1"/>
</dbReference>
<protein>
    <recommendedName>
        <fullName evidence="9">Mitochondrial pyruvate carrier</fullName>
    </recommendedName>
</protein>
<evidence type="ECO:0000256" key="7">
    <source>
        <dbReference type="ARBA" id="ARBA00023128"/>
    </source>
</evidence>
<organism evidence="10 11">
    <name type="scientific">Scylla paramamosain</name>
    <name type="common">Mud crab</name>
    <dbReference type="NCBI Taxonomy" id="85552"/>
    <lineage>
        <taxon>Eukaryota</taxon>
        <taxon>Metazoa</taxon>
        <taxon>Ecdysozoa</taxon>
        <taxon>Arthropoda</taxon>
        <taxon>Crustacea</taxon>
        <taxon>Multicrustacea</taxon>
        <taxon>Malacostraca</taxon>
        <taxon>Eumalacostraca</taxon>
        <taxon>Eucarida</taxon>
        <taxon>Decapoda</taxon>
        <taxon>Pleocyemata</taxon>
        <taxon>Brachyura</taxon>
        <taxon>Eubrachyura</taxon>
        <taxon>Portunoidea</taxon>
        <taxon>Portunidae</taxon>
        <taxon>Portuninae</taxon>
        <taxon>Scylla</taxon>
    </lineage>
</organism>
<dbReference type="AlphaFoldDB" id="A0AAW0V188"/>